<dbReference type="SUPFAM" id="SSF53448">
    <property type="entry name" value="Nucleotide-diphospho-sugar transferases"/>
    <property type="match status" value="1"/>
</dbReference>
<protein>
    <recommendedName>
        <fullName evidence="1">Glycosyltransferase 2-like domain-containing protein</fullName>
    </recommendedName>
</protein>
<feature type="domain" description="Glycosyltransferase 2-like" evidence="1">
    <location>
        <begin position="12"/>
        <end position="122"/>
    </location>
</feature>
<accession>A0A0S4S334</accession>
<sequence>MKIEIINNLAPIVLFVYNRIEETKQTIEALKNNFLAKDSELFIFSDAAANQENIEKVKKVRDYIKTVQGFKKVVIYEKEQNFGLAKSIIIGVTQIVNEYQKVIVLEDDLVTSQYFLTFMNNALQMYKDDKQVASISGYIYNISNLPDTFFVRGADCWGWATWKDRWAVFEPSGKILLEQIKKQKLEKLFDFNVRSKPYTKMLQDQIDGKNNSWAVRWLASTFLQNMLTLYPSKSYVQNIGFSNGTHCNDSSTDFKVELTNKYKLTKIDIIENQYARKQIGVFLKSIKKPIYIRLINKIKKIMSKRRNNEK</sequence>
<comment type="caution">
    <text evidence="2">The sequence shown here is derived from an EMBL/GenBank/DDBJ whole genome shotgun (WGS) entry which is preliminary data.</text>
</comment>
<dbReference type="InterPro" id="IPR029044">
    <property type="entry name" value="Nucleotide-diphossugar_trans"/>
</dbReference>
<dbReference type="Proteomes" id="UP000052237">
    <property type="component" value="Unassembled WGS sequence"/>
</dbReference>
<dbReference type="InterPro" id="IPR001173">
    <property type="entry name" value="Glyco_trans_2-like"/>
</dbReference>
<keyword evidence="3" id="KW-1185">Reference proteome</keyword>
<dbReference type="RefSeq" id="WP_196479784.1">
    <property type="nucleotide sequence ID" value="NZ_FAVB01000002.1"/>
</dbReference>
<dbReference type="EMBL" id="FAVB01000002">
    <property type="protein sequence ID" value="CUU79981.1"/>
    <property type="molecule type" value="Genomic_DNA"/>
</dbReference>
<dbReference type="Gene3D" id="3.90.550.10">
    <property type="entry name" value="Spore Coat Polysaccharide Biosynthesis Protein SpsA, Chain A"/>
    <property type="match status" value="1"/>
</dbReference>
<evidence type="ECO:0000313" key="3">
    <source>
        <dbReference type="Proteomes" id="UP000052237"/>
    </source>
</evidence>
<name>A0A0S4S334_CAMHY</name>
<proteinExistence type="predicted"/>
<organism evidence="2 3">
    <name type="scientific">Campylobacter hyointestinalis subsp. hyointestinalis</name>
    <dbReference type="NCBI Taxonomy" id="91352"/>
    <lineage>
        <taxon>Bacteria</taxon>
        <taxon>Pseudomonadati</taxon>
        <taxon>Campylobacterota</taxon>
        <taxon>Epsilonproteobacteria</taxon>
        <taxon>Campylobacterales</taxon>
        <taxon>Campylobacteraceae</taxon>
        <taxon>Campylobacter</taxon>
    </lineage>
</organism>
<dbReference type="Pfam" id="PF00535">
    <property type="entry name" value="Glycos_transf_2"/>
    <property type="match status" value="1"/>
</dbReference>
<evidence type="ECO:0000313" key="2">
    <source>
        <dbReference type="EMBL" id="CUU79981.1"/>
    </source>
</evidence>
<gene>
    <name evidence="2" type="ORF">ERS686654_01135</name>
</gene>
<evidence type="ECO:0000259" key="1">
    <source>
        <dbReference type="Pfam" id="PF00535"/>
    </source>
</evidence>
<dbReference type="AlphaFoldDB" id="A0A0S4S334"/>
<reference evidence="2 3" key="1">
    <citation type="submission" date="2015-11" db="EMBL/GenBank/DDBJ databases">
        <authorList>
            <consortium name="Pathogen Informatics"/>
        </authorList>
    </citation>
    <scope>NUCLEOTIDE SEQUENCE [LARGE SCALE GENOMIC DNA]</scope>
    <source>
        <strain evidence="2 3">006A-0059</strain>
    </source>
</reference>